<dbReference type="Proteomes" id="UP000178248">
    <property type="component" value="Unassembled WGS sequence"/>
</dbReference>
<protein>
    <recommendedName>
        <fullName evidence="4">Fibronectin type-III domain-containing protein</fullName>
    </recommendedName>
</protein>
<feature type="repeat" description="NHL" evidence="2">
    <location>
        <begin position="615"/>
        <end position="652"/>
    </location>
</feature>
<dbReference type="GO" id="GO:0008270">
    <property type="term" value="F:zinc ion binding"/>
    <property type="evidence" value="ECO:0007669"/>
    <property type="project" value="UniProtKB-KW"/>
</dbReference>
<dbReference type="CDD" id="cd14955">
    <property type="entry name" value="NHL_like_4"/>
    <property type="match status" value="1"/>
</dbReference>
<feature type="compositionally biased region" description="Low complexity" evidence="3">
    <location>
        <begin position="235"/>
        <end position="259"/>
    </location>
</feature>
<dbReference type="InterPro" id="IPR008963">
    <property type="entry name" value="Purple_acid_Pase-like_N"/>
</dbReference>
<organism evidence="5 6">
    <name type="scientific">Candidatus Komeilibacteria bacterium RIFCSPLOWO2_01_FULL_52_15</name>
    <dbReference type="NCBI Taxonomy" id="1798551"/>
    <lineage>
        <taxon>Bacteria</taxon>
        <taxon>Candidatus Komeiliibacteriota</taxon>
    </lineage>
</organism>
<evidence type="ECO:0000259" key="4">
    <source>
        <dbReference type="PROSITE" id="PS50853"/>
    </source>
</evidence>
<keyword evidence="1" id="KW-0677">Repeat</keyword>
<reference evidence="5 6" key="1">
    <citation type="journal article" date="2016" name="Nat. Commun.">
        <title>Thousands of microbial genomes shed light on interconnected biogeochemical processes in an aquifer system.</title>
        <authorList>
            <person name="Anantharaman K."/>
            <person name="Brown C.T."/>
            <person name="Hug L.A."/>
            <person name="Sharon I."/>
            <person name="Castelle C.J."/>
            <person name="Probst A.J."/>
            <person name="Thomas B.C."/>
            <person name="Singh A."/>
            <person name="Wilkins M.J."/>
            <person name="Karaoz U."/>
            <person name="Brodie E.L."/>
            <person name="Williams K.H."/>
            <person name="Hubbard S.S."/>
            <person name="Banfield J.F."/>
        </authorList>
    </citation>
    <scope>NUCLEOTIDE SEQUENCE [LARGE SCALE GENOMIC DNA]</scope>
</reference>
<feature type="repeat" description="NHL" evidence="2">
    <location>
        <begin position="419"/>
        <end position="455"/>
    </location>
</feature>
<dbReference type="PANTHER" id="PTHR24104:SF25">
    <property type="entry name" value="PROTEIN LIN-41"/>
    <property type="match status" value="1"/>
</dbReference>
<dbReference type="STRING" id="1798551.A3B30_04570"/>
<dbReference type="PROSITE" id="PS51125">
    <property type="entry name" value="NHL"/>
    <property type="match status" value="6"/>
</dbReference>
<evidence type="ECO:0000256" key="1">
    <source>
        <dbReference type="ARBA" id="ARBA00022737"/>
    </source>
</evidence>
<dbReference type="Gene3D" id="2.120.10.30">
    <property type="entry name" value="TolB, C-terminal domain"/>
    <property type="match status" value="3"/>
</dbReference>
<feature type="repeat" description="NHL" evidence="2">
    <location>
        <begin position="459"/>
        <end position="502"/>
    </location>
</feature>
<dbReference type="InterPro" id="IPR050952">
    <property type="entry name" value="TRIM-NHL_E3_ligases"/>
</dbReference>
<dbReference type="EMBL" id="MHKM01000004">
    <property type="protein sequence ID" value="OGY92072.1"/>
    <property type="molecule type" value="Genomic_DNA"/>
</dbReference>
<dbReference type="InterPro" id="IPR013783">
    <property type="entry name" value="Ig-like_fold"/>
</dbReference>
<feature type="repeat" description="NHL" evidence="2">
    <location>
        <begin position="558"/>
        <end position="597"/>
    </location>
</feature>
<dbReference type="CDD" id="cd00063">
    <property type="entry name" value="FN3"/>
    <property type="match status" value="1"/>
</dbReference>
<feature type="domain" description="Fibronectin type-III" evidence="4">
    <location>
        <begin position="267"/>
        <end position="361"/>
    </location>
</feature>
<dbReference type="AlphaFoldDB" id="A0A1G2BSS8"/>
<evidence type="ECO:0000313" key="6">
    <source>
        <dbReference type="Proteomes" id="UP000178248"/>
    </source>
</evidence>
<feature type="compositionally biased region" description="Low complexity" evidence="3">
    <location>
        <begin position="189"/>
        <end position="227"/>
    </location>
</feature>
<dbReference type="SUPFAM" id="SSF49363">
    <property type="entry name" value="Purple acid phosphatase, N-terminal domain"/>
    <property type="match status" value="1"/>
</dbReference>
<dbReference type="InterPro" id="IPR003961">
    <property type="entry name" value="FN3_dom"/>
</dbReference>
<feature type="repeat" description="NHL" evidence="2">
    <location>
        <begin position="506"/>
        <end position="548"/>
    </location>
</feature>
<dbReference type="Gene3D" id="2.60.40.10">
    <property type="entry name" value="Immunoglobulins"/>
    <property type="match status" value="1"/>
</dbReference>
<dbReference type="PROSITE" id="PS50853">
    <property type="entry name" value="FN3"/>
    <property type="match status" value="1"/>
</dbReference>
<name>A0A1G2BSS8_9BACT</name>
<dbReference type="Pfam" id="PF01436">
    <property type="entry name" value="NHL"/>
    <property type="match status" value="6"/>
</dbReference>
<sequence>MLGISSVADVPIDSIIKGSSSSVYYYTDGFRYLFPSEKIFNSWFADYKDLVIVSDETLSALPLKSSVTYRPGVRLIKTLSSAKVYSIDTGGVLRWIQGEVIAEAVYGSDWNKKIDDVPEIFLTSYDEGDPISEPTTFVPERAWEAAPTINQELGIQVSEHTPRATTPFEFFGFPSSDRASQPFAFAQPAATSTPTTLHPTGATSTPSITASTTPTQAPSGTSPATPAIPLPGDGSAATPAVPATPLSLTPTTTPTSTPPIVDTVAPVISGVATSDVTTSSATVGWTTDEASDSLVEYGLTTAYGTQVSSMTLVTSHSLTMSDLTASTIYHFRIKSKDGADNTAATSDYEVMTTTVTQTVSPPQFVLKWGSRGTGNGQFVDPFDVAVDGSGNVYVADTTNRRIQKFDASGNFLTKWGTQGTGDGQFGYPAGIEVDASGNVYVADQTNHRIQKFDANGNYLMQFGSNGTGNGQFNYTYDNAVDSGGNIYVTDASNNRVQKFNASGEFVLTFGSYGTSDGQFYRPGGLAVDASGNVYVADYNHRVQKFDSSGNFLMKIGNGVSGSSDGQLSYPEDVDVDSSGTVYVLDSGNYRVQVFSSSGGFLTKWGSRCYLELNEGCVGGGSGQFLQPDGIDIDSSGNIYVADTSNQRIQKFR</sequence>
<feature type="repeat" description="NHL" evidence="2">
    <location>
        <begin position="369"/>
        <end position="408"/>
    </location>
</feature>
<dbReference type="InterPro" id="IPR001258">
    <property type="entry name" value="NHL_repeat"/>
</dbReference>
<dbReference type="GO" id="GO:0003993">
    <property type="term" value="F:acid phosphatase activity"/>
    <property type="evidence" value="ECO:0007669"/>
    <property type="project" value="InterPro"/>
</dbReference>
<evidence type="ECO:0000256" key="3">
    <source>
        <dbReference type="SAM" id="MobiDB-lite"/>
    </source>
</evidence>
<gene>
    <name evidence="5" type="ORF">A3B30_04570</name>
</gene>
<evidence type="ECO:0000313" key="5">
    <source>
        <dbReference type="EMBL" id="OGY92072.1"/>
    </source>
</evidence>
<accession>A0A1G2BSS8</accession>
<proteinExistence type="predicted"/>
<dbReference type="SUPFAM" id="SSF101898">
    <property type="entry name" value="NHL repeat"/>
    <property type="match status" value="1"/>
</dbReference>
<dbReference type="InterPro" id="IPR011042">
    <property type="entry name" value="6-blade_b-propeller_TolB-like"/>
</dbReference>
<dbReference type="PANTHER" id="PTHR24104">
    <property type="entry name" value="E3 UBIQUITIN-PROTEIN LIGASE NHLRC1-RELATED"/>
    <property type="match status" value="1"/>
</dbReference>
<comment type="caution">
    <text evidence="5">The sequence shown here is derived from an EMBL/GenBank/DDBJ whole genome shotgun (WGS) entry which is preliminary data.</text>
</comment>
<evidence type="ECO:0000256" key="2">
    <source>
        <dbReference type="PROSITE-ProRule" id="PRU00504"/>
    </source>
</evidence>
<feature type="region of interest" description="Disordered" evidence="3">
    <location>
        <begin position="189"/>
        <end position="261"/>
    </location>
</feature>